<dbReference type="Pfam" id="PF00931">
    <property type="entry name" value="NB-ARC"/>
    <property type="match status" value="1"/>
</dbReference>
<dbReference type="InterPro" id="IPR038005">
    <property type="entry name" value="RX-like_CC"/>
</dbReference>
<dbReference type="EMBL" id="JBBPBN010000036">
    <property type="protein sequence ID" value="KAK9001654.1"/>
    <property type="molecule type" value="Genomic_DNA"/>
</dbReference>
<dbReference type="InterPro" id="IPR002182">
    <property type="entry name" value="NB-ARC"/>
</dbReference>
<name>A0ABR2QLZ8_9ROSI</name>
<dbReference type="InterPro" id="IPR058922">
    <property type="entry name" value="WHD_DRP"/>
</dbReference>
<accession>A0ABR2QLZ8</accession>
<sequence length="933" mass="107375">MELSSAVNLITGRVVSVIENEASLLTEVGAEIHEIKLELNTMKAFLDDADRRSGVVARNETDNQWVANVRDIAFEVEDVVDEFMYYFNKKQQWRSKPSRSFLKLIHFPENLLVRHQVAVKLQGINKRIKSTAERNQRYRVFCSESRQSNVQVDGENHRNNWMKNLSESALFLKDDDLVGIHKAQRELLGWLTNQELQRTVTSVVGMGGLGKTTLIANTFNKQLVRQHFECCAWVTVSQQYVVTDLLKSLIKELHYKAEEKLDPVINLDSMSYRELVGALVNFLQPRRYLIVMDDVWSIKFWEDINKALPANMNGSRILLTTRKEDVASFKFGAVNHILRLKSLPFDESLTLFCKKAFVGEGGPCPPHLLSSARKLVAKCEGLPLAIVALGGLMASKNSIAEWIEVYNNLNRELSENDTYFERLKYISLLSYHDLSYRLKQCFLYCCIFPEDYVIKRKRLIRLWMAEGFVEPQKETIPEIVAERYLTELICRGLLQVVSRNESGRPKQCKMHDILREFAVSISKSVKFVAKSDGTEEVEDSGIRRWSIEAKEKEMKAGSKAALSQVRSLFVFVVDETSKTSFSRLPSGFKLMRVLDLEDTPINELPDELMNLFSLRYLNLTRTQVKELPKNIGKLYNLQFLELKKTQIKELPAGIVKLKNLRHLIAYRYNVNTGAFDYVLDNIVPSNICLLSNLQVLTFVEARGDFIKQLSKMTQLRRLGIGNVKETDEKNLCFAISKMVHLRYLVVKSCDEDELLKMDAVDSAPPDLEKLVLAGKLEKLPSWFNSLENLTYLCLHWSRLRDDFLPHIQALPNLGEITLLNAYEGERLDFLEGFQKLKILRIIGCRRLKGIVINRGAMPGLQYLYIFDCPELTTLPHGWKSLPDLKQVRLFDVLPGLMEKIWRSERMVRRTIRGINFTRQEGVEAVFNISGWFE</sequence>
<dbReference type="Gene3D" id="3.40.50.300">
    <property type="entry name" value="P-loop containing nucleotide triphosphate hydrolases"/>
    <property type="match status" value="1"/>
</dbReference>
<dbReference type="Pfam" id="PF23559">
    <property type="entry name" value="WHD_DRP"/>
    <property type="match status" value="1"/>
</dbReference>
<evidence type="ECO:0000259" key="6">
    <source>
        <dbReference type="Pfam" id="PF23559"/>
    </source>
</evidence>
<dbReference type="InterPro" id="IPR027417">
    <property type="entry name" value="P-loop_NTPase"/>
</dbReference>
<dbReference type="InterPro" id="IPR042197">
    <property type="entry name" value="Apaf_helical"/>
</dbReference>
<dbReference type="Proteomes" id="UP001396334">
    <property type="component" value="Unassembled WGS sequence"/>
</dbReference>
<reference evidence="8 9" key="1">
    <citation type="journal article" date="2024" name="G3 (Bethesda)">
        <title>Genome assembly of Hibiscus sabdariffa L. provides insights into metabolisms of medicinal natural products.</title>
        <authorList>
            <person name="Kim T."/>
        </authorList>
    </citation>
    <scope>NUCLEOTIDE SEQUENCE [LARGE SCALE GENOMIC DNA]</scope>
    <source>
        <strain evidence="8">TK-2024</strain>
        <tissue evidence="8">Old leaves</tissue>
    </source>
</reference>
<evidence type="ECO:0000313" key="8">
    <source>
        <dbReference type="EMBL" id="KAK9001654.1"/>
    </source>
</evidence>
<organism evidence="8 9">
    <name type="scientific">Hibiscus sabdariffa</name>
    <name type="common">roselle</name>
    <dbReference type="NCBI Taxonomy" id="183260"/>
    <lineage>
        <taxon>Eukaryota</taxon>
        <taxon>Viridiplantae</taxon>
        <taxon>Streptophyta</taxon>
        <taxon>Embryophyta</taxon>
        <taxon>Tracheophyta</taxon>
        <taxon>Spermatophyta</taxon>
        <taxon>Magnoliopsida</taxon>
        <taxon>eudicotyledons</taxon>
        <taxon>Gunneridae</taxon>
        <taxon>Pentapetalae</taxon>
        <taxon>rosids</taxon>
        <taxon>malvids</taxon>
        <taxon>Malvales</taxon>
        <taxon>Malvaceae</taxon>
        <taxon>Malvoideae</taxon>
        <taxon>Hibiscus</taxon>
    </lineage>
</organism>
<keyword evidence="3" id="KW-0611">Plant defense</keyword>
<keyword evidence="9" id="KW-1185">Reference proteome</keyword>
<dbReference type="Gene3D" id="1.20.5.4130">
    <property type="match status" value="1"/>
</dbReference>
<dbReference type="Pfam" id="PF23598">
    <property type="entry name" value="LRR_14"/>
    <property type="match status" value="1"/>
</dbReference>
<feature type="domain" description="Disease resistance protein winged helix" evidence="6">
    <location>
        <begin position="447"/>
        <end position="518"/>
    </location>
</feature>
<dbReference type="InterPro" id="IPR044974">
    <property type="entry name" value="Disease_R_plants"/>
</dbReference>
<dbReference type="PANTHER" id="PTHR23155:SF1205">
    <property type="entry name" value="DISEASE RESISTANCE PROTEIN RPM1"/>
    <property type="match status" value="1"/>
</dbReference>
<dbReference type="SUPFAM" id="SSF52058">
    <property type="entry name" value="L domain-like"/>
    <property type="match status" value="1"/>
</dbReference>
<dbReference type="SUPFAM" id="SSF52540">
    <property type="entry name" value="P-loop containing nucleoside triphosphate hydrolases"/>
    <property type="match status" value="1"/>
</dbReference>
<dbReference type="InterPro" id="IPR036388">
    <property type="entry name" value="WH-like_DNA-bd_sf"/>
</dbReference>
<dbReference type="PANTHER" id="PTHR23155">
    <property type="entry name" value="DISEASE RESISTANCE PROTEIN RP"/>
    <property type="match status" value="1"/>
</dbReference>
<evidence type="ECO:0000256" key="3">
    <source>
        <dbReference type="ARBA" id="ARBA00022821"/>
    </source>
</evidence>
<feature type="domain" description="Disease resistance N-terminal" evidence="5">
    <location>
        <begin position="6"/>
        <end position="96"/>
    </location>
</feature>
<dbReference type="InterPro" id="IPR041118">
    <property type="entry name" value="Rx_N"/>
</dbReference>
<dbReference type="PRINTS" id="PR00364">
    <property type="entry name" value="DISEASERSIST"/>
</dbReference>
<gene>
    <name evidence="8" type="ORF">V6N11_083433</name>
</gene>
<dbReference type="CDD" id="cd14798">
    <property type="entry name" value="RX-CC_like"/>
    <property type="match status" value="1"/>
</dbReference>
<protein>
    <recommendedName>
        <fullName evidence="10">Disease resistance protein RPM1-like</fullName>
    </recommendedName>
</protein>
<evidence type="ECO:0000259" key="7">
    <source>
        <dbReference type="Pfam" id="PF23598"/>
    </source>
</evidence>
<keyword evidence="1" id="KW-0677">Repeat</keyword>
<dbReference type="InterPro" id="IPR055414">
    <property type="entry name" value="LRR_R13L4/SHOC2-like"/>
</dbReference>
<evidence type="ECO:0000259" key="4">
    <source>
        <dbReference type="Pfam" id="PF00931"/>
    </source>
</evidence>
<proteinExistence type="predicted"/>
<evidence type="ECO:0000256" key="2">
    <source>
        <dbReference type="ARBA" id="ARBA00022741"/>
    </source>
</evidence>
<dbReference type="Gene3D" id="1.10.10.10">
    <property type="entry name" value="Winged helix-like DNA-binding domain superfamily/Winged helix DNA-binding domain"/>
    <property type="match status" value="1"/>
</dbReference>
<keyword evidence="2" id="KW-0547">Nucleotide-binding</keyword>
<evidence type="ECO:0000256" key="1">
    <source>
        <dbReference type="ARBA" id="ARBA00022737"/>
    </source>
</evidence>
<evidence type="ECO:0000313" key="9">
    <source>
        <dbReference type="Proteomes" id="UP001396334"/>
    </source>
</evidence>
<evidence type="ECO:0000259" key="5">
    <source>
        <dbReference type="Pfam" id="PF18052"/>
    </source>
</evidence>
<evidence type="ECO:0008006" key="10">
    <source>
        <dbReference type="Google" id="ProtNLM"/>
    </source>
</evidence>
<dbReference type="Pfam" id="PF18052">
    <property type="entry name" value="Rx_N"/>
    <property type="match status" value="1"/>
</dbReference>
<comment type="caution">
    <text evidence="8">The sequence shown here is derived from an EMBL/GenBank/DDBJ whole genome shotgun (WGS) entry which is preliminary data.</text>
</comment>
<dbReference type="Gene3D" id="1.10.8.430">
    <property type="entry name" value="Helical domain of apoptotic protease-activating factors"/>
    <property type="match status" value="1"/>
</dbReference>
<feature type="domain" description="Disease resistance R13L4/SHOC-2-like LRR" evidence="7">
    <location>
        <begin position="564"/>
        <end position="889"/>
    </location>
</feature>
<dbReference type="Gene3D" id="3.80.10.10">
    <property type="entry name" value="Ribonuclease Inhibitor"/>
    <property type="match status" value="1"/>
</dbReference>
<feature type="domain" description="NB-ARC" evidence="4">
    <location>
        <begin position="184"/>
        <end position="358"/>
    </location>
</feature>
<dbReference type="InterPro" id="IPR032675">
    <property type="entry name" value="LRR_dom_sf"/>
</dbReference>